<dbReference type="GeneID" id="11493701"/>
<feature type="compositionally biased region" description="Low complexity" evidence="4">
    <location>
        <begin position="229"/>
        <end position="244"/>
    </location>
</feature>
<dbReference type="GO" id="GO:0032956">
    <property type="term" value="P:regulation of actin cytoskeleton organization"/>
    <property type="evidence" value="ECO:0007669"/>
    <property type="project" value="EnsemblFungi"/>
</dbReference>
<dbReference type="Gene3D" id="3.40.50.2300">
    <property type="match status" value="1"/>
</dbReference>
<dbReference type="GO" id="GO:0000156">
    <property type="term" value="F:phosphorelay response regulator activity"/>
    <property type="evidence" value="ECO:0007669"/>
    <property type="project" value="EnsemblFungi"/>
</dbReference>
<dbReference type="FunFam" id="3.40.50.2300:FF:000146">
    <property type="entry name" value="Putative two-component response regulator SSK1p"/>
    <property type="match status" value="1"/>
</dbReference>
<dbReference type="AlphaFoldDB" id="G0WG58"/>
<evidence type="ECO:0000313" key="6">
    <source>
        <dbReference type="EMBL" id="CCD26769.1"/>
    </source>
</evidence>
<proteinExistence type="predicted"/>
<feature type="region of interest" description="Disordered" evidence="4">
    <location>
        <begin position="222"/>
        <end position="245"/>
    </location>
</feature>
<dbReference type="Proteomes" id="UP000000689">
    <property type="component" value="Chromosome 9"/>
</dbReference>
<keyword evidence="7" id="KW-1185">Reference proteome</keyword>
<name>G0WG58_NAUDC</name>
<dbReference type="PROSITE" id="PS50110">
    <property type="entry name" value="RESPONSE_REGULATORY"/>
    <property type="match status" value="1"/>
</dbReference>
<dbReference type="SUPFAM" id="SSF52172">
    <property type="entry name" value="CheY-like"/>
    <property type="match status" value="1"/>
</dbReference>
<feature type="compositionally biased region" description="Polar residues" evidence="4">
    <location>
        <begin position="567"/>
        <end position="579"/>
    </location>
</feature>
<accession>G0WG58</accession>
<feature type="region of interest" description="Disordered" evidence="4">
    <location>
        <begin position="842"/>
        <end position="875"/>
    </location>
</feature>
<feature type="compositionally biased region" description="Basic and acidic residues" evidence="4">
    <location>
        <begin position="110"/>
        <end position="125"/>
    </location>
</feature>
<feature type="compositionally biased region" description="Polar residues" evidence="4">
    <location>
        <begin position="295"/>
        <end position="307"/>
    </location>
</feature>
<evidence type="ECO:0000256" key="4">
    <source>
        <dbReference type="SAM" id="MobiDB-lite"/>
    </source>
</evidence>
<dbReference type="OrthoDB" id="21225at2759"/>
<feature type="region of interest" description="Disordered" evidence="4">
    <location>
        <begin position="295"/>
        <end position="330"/>
    </location>
</feature>
<sequence length="890" mass="101014">MSNPLPGMKNPLLNSALLRKIWLQLDIDDDHNGIINEPFSIEFNDYDTIDDLKTKIFLKLNSARWTKVHDNPSIAIGHYENIQQEESSFASSKTSPDDKDYPINNIIKNGPEHEHDRENGNEKPQELELQIPITNKTHIINSNSGKSPLYQPGPIRCSPLLSAHDELPTHINNNNNDISLQRAKSSSPHILSSGNLQIPRFNSASPYTLHKKINNKFRHSTRRHKSHCYPQHNHNPYNHHNYYQRSNYNSLQPHSYSYSYSHSHIRSGTFSHPYSYSPTNNTNLHQVQNSNFRTIPFNNNSNRVTPTSSSINENNDNSNENNFTAKDADKDIDDDKTETRTTINVTSSDTSILNPCNVICHSPLNYTIELMDNSIYRIIFEPDELVTNIYHELFQSLGAQTSRNPLLVFSSPALQEQAEEALNSSVGGNLHDNIEQQQIHVDVPEEQPQVKQQPTVTDYELITNEEQLRRVSEGRTYNETVSNNNNSNNNDAITPNGNDHDRNMDMPKQAILLLPKNYYNEDGTFKEEQLKRSILNDSGIDINISDKEGQSELQLPLQYKSNHMIETESQPETDLTNTSQQQQQQKQQHPLIEQEIGLLHPMLENEWRKNNIPFSPMSPSLKVQTPNLSSFPSISMVTTNPTFTYSISSISHDTLLSGITTTSEKVFPKINVLIVEDNVINQAILGSFLRKHKISYKVAKNGKEAVDIWKEGGLHLIFMDLQLPVLSGIEAARQIRDFEKEKGIGIQENNLKQKIIPASNINQAPVIIVALTASNSLDDKRKALLSGCNDYLTKPVNLHWLSKKITEWGCMQALIDFDSWKQGTSVDKTTATATTTTTATATATQTNNSKKLNDGERSKSSNKIHHRHRHRHCHRSRHQLSILGLMIDRS</sequence>
<dbReference type="KEGG" id="ndi:NDAI_0I02000"/>
<dbReference type="HOGENOM" id="CLU_008307_3_0_1"/>
<evidence type="ECO:0000256" key="1">
    <source>
        <dbReference type="ARBA" id="ARBA00022553"/>
    </source>
</evidence>
<evidence type="ECO:0000313" key="7">
    <source>
        <dbReference type="Proteomes" id="UP000000689"/>
    </source>
</evidence>
<keyword evidence="2" id="KW-0902">Two-component regulatory system</keyword>
<dbReference type="GO" id="GO:0071468">
    <property type="term" value="P:cellular response to acidic pH"/>
    <property type="evidence" value="ECO:0007669"/>
    <property type="project" value="EnsemblFungi"/>
</dbReference>
<dbReference type="GO" id="GO:1900744">
    <property type="term" value="P:regulation of p38MAPK cascade"/>
    <property type="evidence" value="ECO:0007669"/>
    <property type="project" value="EnsemblFungi"/>
</dbReference>
<dbReference type="STRING" id="1071378.G0WG58"/>
<organism evidence="6 7">
    <name type="scientific">Naumovozyma dairenensis (strain ATCC 10597 / BCRC 20456 / CBS 421 / NBRC 0211 / NRRL Y-12639)</name>
    <name type="common">Saccharomyces dairenensis</name>
    <dbReference type="NCBI Taxonomy" id="1071378"/>
    <lineage>
        <taxon>Eukaryota</taxon>
        <taxon>Fungi</taxon>
        <taxon>Dikarya</taxon>
        <taxon>Ascomycota</taxon>
        <taxon>Saccharomycotina</taxon>
        <taxon>Saccharomycetes</taxon>
        <taxon>Saccharomycetales</taxon>
        <taxon>Saccharomycetaceae</taxon>
        <taxon>Naumovozyma</taxon>
    </lineage>
</organism>
<dbReference type="Pfam" id="PF00072">
    <property type="entry name" value="Response_reg"/>
    <property type="match status" value="1"/>
</dbReference>
<dbReference type="CDD" id="cd17546">
    <property type="entry name" value="REC_hyHK_CKI1_RcsC-like"/>
    <property type="match status" value="1"/>
</dbReference>
<protein>
    <recommendedName>
        <fullName evidence="5">Response regulatory domain-containing protein</fullName>
    </recommendedName>
</protein>
<dbReference type="GO" id="GO:0005737">
    <property type="term" value="C:cytoplasm"/>
    <property type="evidence" value="ECO:0007669"/>
    <property type="project" value="EnsemblFungi"/>
</dbReference>
<dbReference type="EMBL" id="HE580275">
    <property type="protein sequence ID" value="CCD26769.1"/>
    <property type="molecule type" value="Genomic_DNA"/>
</dbReference>
<evidence type="ECO:0000259" key="5">
    <source>
        <dbReference type="PROSITE" id="PS50110"/>
    </source>
</evidence>
<keyword evidence="1 3" id="KW-0597">Phosphoprotein</keyword>
<dbReference type="InterPro" id="IPR001789">
    <property type="entry name" value="Sig_transdc_resp-reg_receiver"/>
</dbReference>
<dbReference type="SMART" id="SM00448">
    <property type="entry name" value="REC"/>
    <property type="match status" value="1"/>
</dbReference>
<feature type="modified residue" description="4-aspartylphosphate" evidence="3">
    <location>
        <position position="720"/>
    </location>
</feature>
<feature type="compositionally biased region" description="Polar residues" evidence="4">
    <location>
        <begin position="85"/>
        <end position="94"/>
    </location>
</feature>
<dbReference type="GO" id="GO:0030295">
    <property type="term" value="F:protein kinase activator activity"/>
    <property type="evidence" value="ECO:0007669"/>
    <property type="project" value="EnsemblFungi"/>
</dbReference>
<dbReference type="GO" id="GO:0071474">
    <property type="term" value="P:cellular hyperosmotic response"/>
    <property type="evidence" value="ECO:0007669"/>
    <property type="project" value="EnsemblFungi"/>
</dbReference>
<feature type="region of interest" description="Disordered" evidence="4">
    <location>
        <begin position="480"/>
        <end position="503"/>
    </location>
</feature>
<dbReference type="PANTHER" id="PTHR45339:SF1">
    <property type="entry name" value="HYBRID SIGNAL TRANSDUCTION HISTIDINE KINASE J"/>
    <property type="match status" value="1"/>
</dbReference>
<dbReference type="InterPro" id="IPR011006">
    <property type="entry name" value="CheY-like_superfamily"/>
</dbReference>
<gene>
    <name evidence="6" type="primary">NDAI0I02000</name>
    <name evidence="6" type="ordered locus">NDAI_0I02000</name>
</gene>
<dbReference type="eggNOG" id="KOG0519">
    <property type="taxonomic scope" value="Eukaryota"/>
</dbReference>
<feature type="region of interest" description="Disordered" evidence="4">
    <location>
        <begin position="85"/>
        <end position="125"/>
    </location>
</feature>
<feature type="region of interest" description="Disordered" evidence="4">
    <location>
        <begin position="567"/>
        <end position="589"/>
    </location>
</feature>
<evidence type="ECO:0000256" key="2">
    <source>
        <dbReference type="ARBA" id="ARBA00023012"/>
    </source>
</evidence>
<feature type="compositionally biased region" description="Low complexity" evidence="4">
    <location>
        <begin position="308"/>
        <end position="325"/>
    </location>
</feature>
<dbReference type="PANTHER" id="PTHR45339">
    <property type="entry name" value="HYBRID SIGNAL TRANSDUCTION HISTIDINE KINASE J"/>
    <property type="match status" value="1"/>
</dbReference>
<dbReference type="GO" id="GO:0031435">
    <property type="term" value="F:mitogen-activated protein kinase kinase kinase binding"/>
    <property type="evidence" value="ECO:0007669"/>
    <property type="project" value="EnsemblFungi"/>
</dbReference>
<feature type="domain" description="Response regulatory" evidence="5">
    <location>
        <begin position="671"/>
        <end position="809"/>
    </location>
</feature>
<evidence type="ECO:0000256" key="3">
    <source>
        <dbReference type="PROSITE-ProRule" id="PRU00169"/>
    </source>
</evidence>
<feature type="compositionally biased region" description="Basic residues" evidence="4">
    <location>
        <begin position="860"/>
        <end position="875"/>
    </location>
</feature>
<reference evidence="6 7" key="1">
    <citation type="journal article" date="2011" name="Proc. Natl. Acad. Sci. U.S.A.">
        <title>Evolutionary erosion of yeast sex chromosomes by mating-type switching accidents.</title>
        <authorList>
            <person name="Gordon J.L."/>
            <person name="Armisen D."/>
            <person name="Proux-Wera E."/>
            <person name="Oheigeartaigh S.S."/>
            <person name="Byrne K.P."/>
            <person name="Wolfe K.H."/>
        </authorList>
    </citation>
    <scope>NUCLEOTIDE SEQUENCE [LARGE SCALE GENOMIC DNA]</scope>
    <source>
        <strain evidence="7">ATCC 10597 / BCRC 20456 / CBS 421 / NBRC 0211 / NRRL Y-12639</strain>
    </source>
</reference>
<dbReference type="RefSeq" id="XP_003672012.1">
    <property type="nucleotide sequence ID" value="XM_003671964.1"/>
</dbReference>
<dbReference type="GO" id="GO:0007234">
    <property type="term" value="P:osmosensory signaling via phosphorelay pathway"/>
    <property type="evidence" value="ECO:0007669"/>
    <property type="project" value="EnsemblFungi"/>
</dbReference>